<organism evidence="2 3">
    <name type="scientific">Phytophthora nicotianae P1976</name>
    <dbReference type="NCBI Taxonomy" id="1317066"/>
    <lineage>
        <taxon>Eukaryota</taxon>
        <taxon>Sar</taxon>
        <taxon>Stramenopiles</taxon>
        <taxon>Oomycota</taxon>
        <taxon>Peronosporomycetes</taxon>
        <taxon>Peronosporales</taxon>
        <taxon>Peronosporaceae</taxon>
        <taxon>Phytophthora</taxon>
    </lineage>
</organism>
<evidence type="ECO:0000313" key="3">
    <source>
        <dbReference type="Proteomes" id="UP000028582"/>
    </source>
</evidence>
<reference evidence="2 3" key="1">
    <citation type="submission" date="2013-11" db="EMBL/GenBank/DDBJ databases">
        <title>The Genome Sequence of Phytophthora parasitica P1976.</title>
        <authorList>
            <consortium name="The Broad Institute Genomics Platform"/>
            <person name="Russ C."/>
            <person name="Tyler B."/>
            <person name="Panabieres F."/>
            <person name="Shan W."/>
            <person name="Tripathy S."/>
            <person name="Grunwald N."/>
            <person name="Machado M."/>
            <person name="Johnson C.S."/>
            <person name="Walker B."/>
            <person name="Young S."/>
            <person name="Zeng Q."/>
            <person name="Gargeya S."/>
            <person name="Fitzgerald M."/>
            <person name="Haas B."/>
            <person name="Abouelleil A."/>
            <person name="Allen A.W."/>
            <person name="Alvarado L."/>
            <person name="Arachchi H.M."/>
            <person name="Berlin A.M."/>
            <person name="Chapman S.B."/>
            <person name="Gainer-Dewar J."/>
            <person name="Goldberg J."/>
            <person name="Griggs A."/>
            <person name="Gujja S."/>
            <person name="Hansen M."/>
            <person name="Howarth C."/>
            <person name="Imamovic A."/>
            <person name="Ireland A."/>
            <person name="Larimer J."/>
            <person name="McCowan C."/>
            <person name="Murphy C."/>
            <person name="Pearson M."/>
            <person name="Poon T.W."/>
            <person name="Priest M."/>
            <person name="Roberts A."/>
            <person name="Saif S."/>
            <person name="Shea T."/>
            <person name="Sisk P."/>
            <person name="Sykes S."/>
            <person name="Wortman J."/>
            <person name="Nusbaum C."/>
            <person name="Birren B."/>
        </authorList>
    </citation>
    <scope>NUCLEOTIDE SEQUENCE [LARGE SCALE GENOMIC DNA]</scope>
    <source>
        <strain evidence="2 3">P1976</strain>
    </source>
</reference>
<protein>
    <submittedName>
        <fullName evidence="2">Uncharacterized protein</fullName>
    </submittedName>
</protein>
<sequence length="83" mass="8658">MSSSAPTSEEGNVLSPQGTPSGRARLPRILHDVPEGSPPNGLASHGQDAKALVDLANNLVAPSHCRVDRTSNSVRSYSIALKI</sequence>
<dbReference type="AlphaFoldDB" id="A0A080ZU44"/>
<evidence type="ECO:0000313" key="2">
    <source>
        <dbReference type="EMBL" id="ETO70155.1"/>
    </source>
</evidence>
<evidence type="ECO:0000256" key="1">
    <source>
        <dbReference type="SAM" id="MobiDB-lite"/>
    </source>
</evidence>
<feature type="region of interest" description="Disordered" evidence="1">
    <location>
        <begin position="1"/>
        <end position="46"/>
    </location>
</feature>
<comment type="caution">
    <text evidence="2">The sequence shown here is derived from an EMBL/GenBank/DDBJ whole genome shotgun (WGS) entry which is preliminary data.</text>
</comment>
<dbReference type="Proteomes" id="UP000028582">
    <property type="component" value="Unassembled WGS sequence"/>
</dbReference>
<proteinExistence type="predicted"/>
<gene>
    <name evidence="2" type="ORF">F444_13343</name>
</gene>
<dbReference type="EMBL" id="ANJA01002407">
    <property type="protein sequence ID" value="ETO70155.1"/>
    <property type="molecule type" value="Genomic_DNA"/>
</dbReference>
<accession>A0A080ZU44</accession>
<name>A0A080ZU44_PHYNI</name>
<feature type="compositionally biased region" description="Polar residues" evidence="1">
    <location>
        <begin position="1"/>
        <end position="20"/>
    </location>
</feature>